<evidence type="ECO:0000256" key="2">
    <source>
        <dbReference type="SAM" id="SignalP"/>
    </source>
</evidence>
<evidence type="ECO:0000256" key="1">
    <source>
        <dbReference type="SAM" id="MobiDB-lite"/>
    </source>
</evidence>
<reference evidence="3 4" key="1">
    <citation type="submission" date="2020-01" db="EMBL/GenBank/DDBJ databases">
        <title>A novel Bacillus sp. from Pasinler.</title>
        <authorList>
            <person name="Adiguzel A."/>
            <person name="Ay H."/>
            <person name="Baltaci M.O."/>
        </authorList>
    </citation>
    <scope>NUCLEOTIDE SEQUENCE [LARGE SCALE GENOMIC DNA]</scope>
    <source>
        <strain evidence="3 4">P1</strain>
    </source>
</reference>
<keyword evidence="4" id="KW-1185">Reference proteome</keyword>
<dbReference type="Pfam" id="PF09580">
    <property type="entry name" value="Spore_YhcN_YlaJ"/>
    <property type="match status" value="1"/>
</dbReference>
<dbReference type="InterPro" id="IPR019076">
    <property type="entry name" value="Spore_lipoprot_YhcN/YlaJ-like"/>
</dbReference>
<dbReference type="PROSITE" id="PS51257">
    <property type="entry name" value="PROKAR_LIPOPROTEIN"/>
    <property type="match status" value="1"/>
</dbReference>
<evidence type="ECO:0000313" key="3">
    <source>
        <dbReference type="EMBL" id="NCU19023.1"/>
    </source>
</evidence>
<feature type="compositionally biased region" description="Basic and acidic residues" evidence="1">
    <location>
        <begin position="169"/>
        <end position="206"/>
    </location>
</feature>
<evidence type="ECO:0000313" key="4">
    <source>
        <dbReference type="Proteomes" id="UP000743899"/>
    </source>
</evidence>
<keyword evidence="2" id="KW-0732">Signal</keyword>
<protein>
    <submittedName>
        <fullName evidence="3">YhcN/YlaJ family sporulation lipoprotein</fullName>
    </submittedName>
</protein>
<dbReference type="NCBIfam" id="TIGR02898">
    <property type="entry name" value="spore_YhcN_YlaJ"/>
    <property type="match status" value="1"/>
</dbReference>
<proteinExistence type="predicted"/>
<feature type="region of interest" description="Disordered" evidence="1">
    <location>
        <begin position="157"/>
        <end position="206"/>
    </location>
</feature>
<feature type="signal peptide" evidence="2">
    <location>
        <begin position="1"/>
        <end position="25"/>
    </location>
</feature>
<gene>
    <name evidence="3" type="ORF">GW534_15240</name>
</gene>
<feature type="chain" id="PRO_5047543684" evidence="2">
    <location>
        <begin position="26"/>
        <end position="206"/>
    </location>
</feature>
<dbReference type="Proteomes" id="UP000743899">
    <property type="component" value="Unassembled WGS sequence"/>
</dbReference>
<organism evidence="3 4">
    <name type="scientific">Pallidibacillus pasinlerensis</name>
    <dbReference type="NCBI Taxonomy" id="2703818"/>
    <lineage>
        <taxon>Bacteria</taxon>
        <taxon>Bacillati</taxon>
        <taxon>Bacillota</taxon>
        <taxon>Bacilli</taxon>
        <taxon>Bacillales</taxon>
        <taxon>Bacillaceae</taxon>
        <taxon>Pallidibacillus</taxon>
    </lineage>
</organism>
<accession>A0ABX0A6G2</accession>
<sequence length="206" mass="22969">MKKYIVFLLLTTVLFISGCNSKNEANEPDTARKETNQFMNVKNSPHDDIQLEDSQKISQHLANLAGSVPEVNRATAVAIGRFAIVGIDVDKDLDRSKVGAIKYAVAEALKKDPMGANAIVVADPDFMARIDEIYEDIKNGRPIEGILNELSDITGRLMPEIPGDLQTPDAEKQMEEPKKETNNKDARELDDIQNKQSNMEKEKKEE</sequence>
<dbReference type="EMBL" id="JAACYS010000107">
    <property type="protein sequence ID" value="NCU19023.1"/>
    <property type="molecule type" value="Genomic_DNA"/>
</dbReference>
<dbReference type="InterPro" id="IPR014247">
    <property type="entry name" value="Spore_lipoprot_YhcN/YlaJ"/>
</dbReference>
<keyword evidence="3" id="KW-0449">Lipoprotein</keyword>
<comment type="caution">
    <text evidence="3">The sequence shown here is derived from an EMBL/GenBank/DDBJ whole genome shotgun (WGS) entry which is preliminary data.</text>
</comment>
<name>A0ABX0A6G2_9BACI</name>